<reference evidence="2 3" key="1">
    <citation type="journal article" date="2023" name="Plants (Basel)">
        <title>Bridging the Gap: Combining Genomics and Transcriptomics Approaches to Understand Stylosanthes scabra, an Orphan Legume from the Brazilian Caatinga.</title>
        <authorList>
            <person name="Ferreira-Neto J.R.C."/>
            <person name="da Silva M.D."/>
            <person name="Binneck E."/>
            <person name="de Melo N.F."/>
            <person name="da Silva R.H."/>
            <person name="de Melo A.L.T.M."/>
            <person name="Pandolfi V."/>
            <person name="Bustamante F.O."/>
            <person name="Brasileiro-Vidal A.C."/>
            <person name="Benko-Iseppon A.M."/>
        </authorList>
    </citation>
    <scope>NUCLEOTIDE SEQUENCE [LARGE SCALE GENOMIC DNA]</scope>
    <source>
        <tissue evidence="2">Leaves</tissue>
    </source>
</reference>
<name>A0ABU6YNH5_9FABA</name>
<dbReference type="Proteomes" id="UP001341840">
    <property type="component" value="Unassembled WGS sequence"/>
</dbReference>
<proteinExistence type="predicted"/>
<keyword evidence="3" id="KW-1185">Reference proteome</keyword>
<accession>A0ABU6YNH5</accession>
<evidence type="ECO:0000256" key="1">
    <source>
        <dbReference type="SAM" id="MobiDB-lite"/>
    </source>
</evidence>
<comment type="caution">
    <text evidence="2">The sequence shown here is derived from an EMBL/GenBank/DDBJ whole genome shotgun (WGS) entry which is preliminary data.</text>
</comment>
<protein>
    <submittedName>
        <fullName evidence="2">Uncharacterized protein</fullName>
    </submittedName>
</protein>
<dbReference type="PANTHER" id="PTHR12999:SF17">
    <property type="entry name" value="ZINC FINGER RAN-BINDING DOMAIN-CONTAINING PROTEIN 2"/>
    <property type="match status" value="1"/>
</dbReference>
<feature type="region of interest" description="Disordered" evidence="1">
    <location>
        <begin position="106"/>
        <end position="127"/>
    </location>
</feature>
<feature type="compositionally biased region" description="Gly residues" evidence="1">
    <location>
        <begin position="106"/>
        <end position="120"/>
    </location>
</feature>
<dbReference type="PANTHER" id="PTHR12999">
    <property type="entry name" value="ZINC FINGER RAN-BINDING DOMAIN-CONTAINING PROTEIN 2 ZRANB2-RELATED"/>
    <property type="match status" value="1"/>
</dbReference>
<evidence type="ECO:0000313" key="3">
    <source>
        <dbReference type="Proteomes" id="UP001341840"/>
    </source>
</evidence>
<sequence length="214" mass="23265">MNLELNLFVTSERHSITPAQAIDTANLIARDELEIGRGANQSAKRDRYEIRRLGGQAGLNEEDYSVDKSVNVLGNGPLKMGHCGYFAFRGVCNRCGSARLVGAAGGGGRGKGHAGQGQESGGVSRPVTGGLFGPNDWPCSIGGRGGGYKELDEEEIEETKRRRQEAEDDGELYDEFGNLKKKFRAKTHFGAYGKELQRIDCLVDLPIVKSFKDI</sequence>
<evidence type="ECO:0000313" key="2">
    <source>
        <dbReference type="EMBL" id="MED6211962.1"/>
    </source>
</evidence>
<gene>
    <name evidence="2" type="ORF">PIB30_078580</name>
</gene>
<organism evidence="2 3">
    <name type="scientific">Stylosanthes scabra</name>
    <dbReference type="NCBI Taxonomy" id="79078"/>
    <lineage>
        <taxon>Eukaryota</taxon>
        <taxon>Viridiplantae</taxon>
        <taxon>Streptophyta</taxon>
        <taxon>Embryophyta</taxon>
        <taxon>Tracheophyta</taxon>
        <taxon>Spermatophyta</taxon>
        <taxon>Magnoliopsida</taxon>
        <taxon>eudicotyledons</taxon>
        <taxon>Gunneridae</taxon>
        <taxon>Pentapetalae</taxon>
        <taxon>rosids</taxon>
        <taxon>fabids</taxon>
        <taxon>Fabales</taxon>
        <taxon>Fabaceae</taxon>
        <taxon>Papilionoideae</taxon>
        <taxon>50 kb inversion clade</taxon>
        <taxon>dalbergioids sensu lato</taxon>
        <taxon>Dalbergieae</taxon>
        <taxon>Pterocarpus clade</taxon>
        <taxon>Stylosanthes</taxon>
    </lineage>
</organism>
<dbReference type="EMBL" id="JASCZI010242745">
    <property type="protein sequence ID" value="MED6211962.1"/>
    <property type="molecule type" value="Genomic_DNA"/>
</dbReference>